<accession>A0ABY6CP29</accession>
<feature type="domain" description="Carboxyltransferase" evidence="4">
    <location>
        <begin position="4"/>
        <end position="203"/>
    </location>
</feature>
<dbReference type="Pfam" id="PF02682">
    <property type="entry name" value="CT_C_D"/>
    <property type="match status" value="1"/>
</dbReference>
<evidence type="ECO:0000256" key="1">
    <source>
        <dbReference type="ARBA" id="ARBA00022741"/>
    </source>
</evidence>
<dbReference type="Gene3D" id="3.30.1360.40">
    <property type="match status" value="1"/>
</dbReference>
<dbReference type="SUPFAM" id="SSF50891">
    <property type="entry name" value="Cyclophilin-like"/>
    <property type="match status" value="1"/>
</dbReference>
<dbReference type="SMART" id="SM00796">
    <property type="entry name" value="AHS1"/>
    <property type="match status" value="1"/>
</dbReference>
<evidence type="ECO:0000256" key="3">
    <source>
        <dbReference type="ARBA" id="ARBA00022840"/>
    </source>
</evidence>
<evidence type="ECO:0000313" key="6">
    <source>
        <dbReference type="Proteomes" id="UP001065174"/>
    </source>
</evidence>
<dbReference type="EC" id="3.5.2.9" evidence="5"/>
<evidence type="ECO:0000256" key="2">
    <source>
        <dbReference type="ARBA" id="ARBA00022801"/>
    </source>
</evidence>
<gene>
    <name evidence="5" type="primary">pxpB</name>
    <name evidence="5" type="ORF">N6H18_17980</name>
</gene>
<dbReference type="PANTHER" id="PTHR34698:SF2">
    <property type="entry name" value="5-OXOPROLINASE SUBUNIT B"/>
    <property type="match status" value="1"/>
</dbReference>
<dbReference type="InterPro" id="IPR029000">
    <property type="entry name" value="Cyclophilin-like_dom_sf"/>
</dbReference>
<dbReference type="Gene3D" id="2.40.100.10">
    <property type="entry name" value="Cyclophilin-like"/>
    <property type="match status" value="1"/>
</dbReference>
<dbReference type="Proteomes" id="UP001065174">
    <property type="component" value="Chromosome"/>
</dbReference>
<reference evidence="5" key="1">
    <citation type="submission" date="2022-09" db="EMBL/GenBank/DDBJ databases">
        <title>Comparative genomics and taxonomic characterization of three novel marine species of genus Reichenbachiella exhibiting antioxidant and polysaccharide degradation activities.</title>
        <authorList>
            <person name="Muhammad N."/>
            <person name="Lee Y.-J."/>
            <person name="Ko J."/>
            <person name="Kim S.-G."/>
        </authorList>
    </citation>
    <scope>NUCLEOTIDE SEQUENCE</scope>
    <source>
        <strain evidence="5">BKB1-1</strain>
    </source>
</reference>
<dbReference type="InterPro" id="IPR003833">
    <property type="entry name" value="CT_C_D"/>
</dbReference>
<evidence type="ECO:0000313" key="5">
    <source>
        <dbReference type="EMBL" id="UXP32232.1"/>
    </source>
</evidence>
<dbReference type="InterPro" id="IPR010016">
    <property type="entry name" value="PxpB"/>
</dbReference>
<keyword evidence="6" id="KW-1185">Reference proteome</keyword>
<proteinExistence type="predicted"/>
<dbReference type="EMBL" id="CP106679">
    <property type="protein sequence ID" value="UXP32232.1"/>
    <property type="molecule type" value="Genomic_DNA"/>
</dbReference>
<name>A0ABY6CP29_9BACT</name>
<organism evidence="5 6">
    <name type="scientific">Reichenbachiella agarivorans</name>
    <dbReference type="NCBI Taxonomy" id="2979464"/>
    <lineage>
        <taxon>Bacteria</taxon>
        <taxon>Pseudomonadati</taxon>
        <taxon>Bacteroidota</taxon>
        <taxon>Cytophagia</taxon>
        <taxon>Cytophagales</taxon>
        <taxon>Reichenbachiellaceae</taxon>
        <taxon>Reichenbachiella</taxon>
    </lineage>
</organism>
<dbReference type="SUPFAM" id="SSF160467">
    <property type="entry name" value="PH0987 N-terminal domain-like"/>
    <property type="match status" value="1"/>
</dbReference>
<keyword evidence="3" id="KW-0067">ATP-binding</keyword>
<dbReference type="RefSeq" id="WP_262309668.1">
    <property type="nucleotide sequence ID" value="NZ_CP106679.1"/>
</dbReference>
<protein>
    <submittedName>
        <fullName evidence="5">5-oxoprolinase subunit PxpB</fullName>
        <ecNumber evidence="5">3.5.2.9</ecNumber>
    </submittedName>
</protein>
<dbReference type="GO" id="GO:0017168">
    <property type="term" value="F:5-oxoprolinase (ATP-hydrolyzing) activity"/>
    <property type="evidence" value="ECO:0007669"/>
    <property type="project" value="UniProtKB-EC"/>
</dbReference>
<keyword evidence="2 5" id="KW-0378">Hydrolase</keyword>
<sequence>MESLVILPYGDQAVLIQFEQRIDVEINRSVHALNHWLLNQSIVGVVDSIPAYCSLTLRYNPDLLSFEKLKAIVNSYEWNETGFDTQRKLYRLPVCYGGDFGQDMSEVSQLTGLSFSEIVDIHGQSIYHTFMIGFLPGFPYLGKLDAKIQVPRRQHPRTSVASGSVGLAGEQTGVYPSKAPGGWQIIGRTPIPMMSVESASALLRAGDQVQFFAVTSRDFELIQKDVRLGHFNNKSLHVW</sequence>
<dbReference type="NCBIfam" id="TIGR00370">
    <property type="entry name" value="5-oxoprolinase subunit PxpB"/>
    <property type="match status" value="1"/>
</dbReference>
<keyword evidence="1" id="KW-0547">Nucleotide-binding</keyword>
<evidence type="ECO:0000259" key="4">
    <source>
        <dbReference type="SMART" id="SM00796"/>
    </source>
</evidence>
<dbReference type="PANTHER" id="PTHR34698">
    <property type="entry name" value="5-OXOPROLINASE SUBUNIT B"/>
    <property type="match status" value="1"/>
</dbReference>